<gene>
    <name evidence="2" type="ORF">ARALYDRAFT_906531</name>
</gene>
<keyword evidence="3" id="KW-1185">Reference proteome</keyword>
<name>D7LTY6_ARALL</name>
<dbReference type="AlphaFoldDB" id="D7LTY6"/>
<proteinExistence type="predicted"/>
<protein>
    <submittedName>
        <fullName evidence="2">Uncharacterized protein</fullName>
    </submittedName>
</protein>
<feature type="signal peptide" evidence="1">
    <location>
        <begin position="1"/>
        <end position="27"/>
    </location>
</feature>
<organism evidence="3">
    <name type="scientific">Arabidopsis lyrata subsp. lyrata</name>
    <name type="common">Lyre-leaved rock-cress</name>
    <dbReference type="NCBI Taxonomy" id="81972"/>
    <lineage>
        <taxon>Eukaryota</taxon>
        <taxon>Viridiplantae</taxon>
        <taxon>Streptophyta</taxon>
        <taxon>Embryophyta</taxon>
        <taxon>Tracheophyta</taxon>
        <taxon>Spermatophyta</taxon>
        <taxon>Magnoliopsida</taxon>
        <taxon>eudicotyledons</taxon>
        <taxon>Gunneridae</taxon>
        <taxon>Pentapetalae</taxon>
        <taxon>rosids</taxon>
        <taxon>malvids</taxon>
        <taxon>Brassicales</taxon>
        <taxon>Brassicaceae</taxon>
        <taxon>Camelineae</taxon>
        <taxon>Arabidopsis</taxon>
    </lineage>
</organism>
<dbReference type="EMBL" id="GL348717">
    <property type="protein sequence ID" value="EFH52362.1"/>
    <property type="molecule type" value="Genomic_DNA"/>
</dbReference>
<evidence type="ECO:0000313" key="3">
    <source>
        <dbReference type="Proteomes" id="UP000008694"/>
    </source>
</evidence>
<sequence>MHRLLFNINTLLMVSFHALMRFRVCQWKLASLFTPSTKGAGLAPLPARLTSSPPRLADFRYSTGIFEKYTQVDRSVMSSKVKSNTVRNIIDNVGFFRSCSTLSLPMVPTLSSSFFVNIQTLFKINKNV</sequence>
<feature type="chain" id="PRO_5003102366" evidence="1">
    <location>
        <begin position="28"/>
        <end position="128"/>
    </location>
</feature>
<dbReference type="STRING" id="81972.D7LTY6"/>
<evidence type="ECO:0000313" key="2">
    <source>
        <dbReference type="EMBL" id="EFH52362.1"/>
    </source>
</evidence>
<accession>D7LTY6</accession>
<dbReference type="Gramene" id="scaffold_502235.1">
    <property type="protein sequence ID" value="scaffold_502235.1"/>
    <property type="gene ID" value="scaffold_502235.1"/>
</dbReference>
<reference evidence="3" key="1">
    <citation type="journal article" date="2011" name="Nat. Genet.">
        <title>The Arabidopsis lyrata genome sequence and the basis of rapid genome size change.</title>
        <authorList>
            <person name="Hu T.T."/>
            <person name="Pattyn P."/>
            <person name="Bakker E.G."/>
            <person name="Cao J."/>
            <person name="Cheng J.-F."/>
            <person name="Clark R.M."/>
            <person name="Fahlgren N."/>
            <person name="Fawcett J.A."/>
            <person name="Grimwood J."/>
            <person name="Gundlach H."/>
            <person name="Haberer G."/>
            <person name="Hollister J.D."/>
            <person name="Ossowski S."/>
            <person name="Ottilar R.P."/>
            <person name="Salamov A.A."/>
            <person name="Schneeberger K."/>
            <person name="Spannagl M."/>
            <person name="Wang X."/>
            <person name="Yang L."/>
            <person name="Nasrallah M.E."/>
            <person name="Bergelson J."/>
            <person name="Carrington J.C."/>
            <person name="Gaut B.S."/>
            <person name="Schmutz J."/>
            <person name="Mayer K.F.X."/>
            <person name="Van de Peer Y."/>
            <person name="Grigoriev I.V."/>
            <person name="Nordborg M."/>
            <person name="Weigel D."/>
            <person name="Guo Y.-L."/>
        </authorList>
    </citation>
    <scope>NUCLEOTIDE SEQUENCE [LARGE SCALE GENOMIC DNA]</scope>
    <source>
        <strain evidence="3">cv. MN47</strain>
    </source>
</reference>
<dbReference type="HOGENOM" id="CLU_1962586_0_0_1"/>
<evidence type="ECO:0000256" key="1">
    <source>
        <dbReference type="SAM" id="SignalP"/>
    </source>
</evidence>
<dbReference type="Proteomes" id="UP000008694">
    <property type="component" value="Unassembled WGS sequence"/>
</dbReference>
<keyword evidence="1" id="KW-0732">Signal</keyword>